<dbReference type="GO" id="GO:0061630">
    <property type="term" value="F:ubiquitin protein ligase activity"/>
    <property type="evidence" value="ECO:0007669"/>
    <property type="project" value="InterPro"/>
</dbReference>
<reference evidence="5" key="1">
    <citation type="submission" date="2015-01" db="EMBL/GenBank/DDBJ databases">
        <authorList>
            <person name="Durling Mikael"/>
        </authorList>
    </citation>
    <scope>NUCLEOTIDE SEQUENCE</scope>
</reference>
<dbReference type="GO" id="GO:0008270">
    <property type="term" value="F:zinc ion binding"/>
    <property type="evidence" value="ECO:0007669"/>
    <property type="project" value="UniProtKB-KW"/>
</dbReference>
<dbReference type="EMBL" id="CDPU01000001">
    <property type="protein sequence ID" value="CEO44585.1"/>
    <property type="molecule type" value="Genomic_DNA"/>
</dbReference>
<gene>
    <name evidence="5" type="ORF">BN869_000000640_1</name>
</gene>
<protein>
    <recommendedName>
        <fullName evidence="6">Anaphase-promoting complex subunit 11</fullName>
    </recommendedName>
</protein>
<evidence type="ECO:0000259" key="3">
    <source>
        <dbReference type="PROSITE" id="PS50089"/>
    </source>
</evidence>
<evidence type="ECO:0008006" key="6">
    <source>
        <dbReference type="Google" id="ProtNLM"/>
    </source>
</evidence>
<evidence type="ECO:0000256" key="2">
    <source>
        <dbReference type="SAM" id="MobiDB-lite"/>
    </source>
</evidence>
<dbReference type="AlphaFoldDB" id="A0A0B7JPC4"/>
<dbReference type="Pfam" id="PF13639">
    <property type="entry name" value="zf-RING_2"/>
    <property type="match status" value="1"/>
</dbReference>
<proteinExistence type="predicted"/>
<feature type="domain" description="RING-type" evidence="3">
    <location>
        <begin position="232"/>
        <end position="280"/>
    </location>
</feature>
<evidence type="ECO:0000259" key="4">
    <source>
        <dbReference type="PROSITE" id="PS50966"/>
    </source>
</evidence>
<sequence>MGSVKQTGNRHLRQLGVNGEPSPGLGNSAYAPIDLTQDSSEDEPLAGSSKKRRRQDEECQGRSASSLKRAIATPTRAHPPSSPASTKGNKDGVAREPSSEKRLRRFRPQPPQSFGDILHRATSQRFFVLERTRAGTEDCPEEIVELTGSTGNIYTVFIGLVPRCDCPHSKKGNQCKHIIFVMKKVLNAPYHLVYQLALLKSELIEIFQSAPPILTSPSEPQDKNRKSLDNDCPICFSDFDKSRPKSIVWCRAACGQNMHQECFQTWARSKIGRPTCPMCRSVWEEDEGTAKQVSKSQGRLSEGYVNVANQLGINGRRDTSTYSEWYFRPSYGRRPYGRR</sequence>
<keyword evidence="1" id="KW-0479">Metal-binding</keyword>
<name>A0A0B7JPC4_BIOOC</name>
<dbReference type="PROSITE" id="PS50089">
    <property type="entry name" value="ZF_RING_2"/>
    <property type="match status" value="1"/>
</dbReference>
<dbReference type="Gene3D" id="3.30.40.10">
    <property type="entry name" value="Zinc/RING finger domain, C3HC4 (zinc finger)"/>
    <property type="match status" value="1"/>
</dbReference>
<feature type="compositionally biased region" description="Basic and acidic residues" evidence="2">
    <location>
        <begin position="88"/>
        <end position="101"/>
    </location>
</feature>
<evidence type="ECO:0000313" key="5">
    <source>
        <dbReference type="EMBL" id="CEO44585.1"/>
    </source>
</evidence>
<accession>A0A0B7JPC4</accession>
<dbReference type="InterPro" id="IPR013083">
    <property type="entry name" value="Znf_RING/FYVE/PHD"/>
</dbReference>
<dbReference type="PANTHER" id="PTHR21540:SF0">
    <property type="entry name" value="PHD FAMILY PROTEIN"/>
    <property type="match status" value="1"/>
</dbReference>
<keyword evidence="1" id="KW-0862">Zinc</keyword>
<dbReference type="InterPro" id="IPR001841">
    <property type="entry name" value="Znf_RING"/>
</dbReference>
<dbReference type="SUPFAM" id="SSF57850">
    <property type="entry name" value="RING/U-box"/>
    <property type="match status" value="1"/>
</dbReference>
<dbReference type="PANTHER" id="PTHR21540">
    <property type="entry name" value="RING FINGER AND SWIM DOMAIN-CONTAINING PROTEIN 2"/>
    <property type="match status" value="1"/>
</dbReference>
<evidence type="ECO:0000256" key="1">
    <source>
        <dbReference type="PROSITE-ProRule" id="PRU00175"/>
    </source>
</evidence>
<organism evidence="5">
    <name type="scientific">Bionectria ochroleuca</name>
    <name type="common">Gliocladium roseum</name>
    <dbReference type="NCBI Taxonomy" id="29856"/>
    <lineage>
        <taxon>Eukaryota</taxon>
        <taxon>Fungi</taxon>
        <taxon>Dikarya</taxon>
        <taxon>Ascomycota</taxon>
        <taxon>Pezizomycotina</taxon>
        <taxon>Sordariomycetes</taxon>
        <taxon>Hypocreomycetidae</taxon>
        <taxon>Hypocreales</taxon>
        <taxon>Bionectriaceae</taxon>
        <taxon>Clonostachys</taxon>
    </lineage>
</organism>
<dbReference type="InterPro" id="IPR039903">
    <property type="entry name" value="Zswim2"/>
</dbReference>
<dbReference type="PROSITE" id="PS50966">
    <property type="entry name" value="ZF_SWIM"/>
    <property type="match status" value="1"/>
</dbReference>
<feature type="domain" description="SWIM-type" evidence="4">
    <location>
        <begin position="154"/>
        <end position="186"/>
    </location>
</feature>
<keyword evidence="1" id="KW-0863">Zinc-finger</keyword>
<dbReference type="InterPro" id="IPR007527">
    <property type="entry name" value="Znf_SWIM"/>
</dbReference>
<feature type="region of interest" description="Disordered" evidence="2">
    <location>
        <begin position="1"/>
        <end position="115"/>
    </location>
</feature>
<dbReference type="Pfam" id="PF04434">
    <property type="entry name" value="SWIM"/>
    <property type="match status" value="1"/>
</dbReference>